<dbReference type="Proteomes" id="UP001054945">
    <property type="component" value="Unassembled WGS sequence"/>
</dbReference>
<proteinExistence type="predicted"/>
<keyword evidence="2" id="KW-1185">Reference proteome</keyword>
<reference evidence="1 2" key="1">
    <citation type="submission" date="2021-06" db="EMBL/GenBank/DDBJ databases">
        <title>Caerostris extrusa draft genome.</title>
        <authorList>
            <person name="Kono N."/>
            <person name="Arakawa K."/>
        </authorList>
    </citation>
    <scope>NUCLEOTIDE SEQUENCE [LARGE SCALE GENOMIC DNA]</scope>
</reference>
<dbReference type="AlphaFoldDB" id="A0AAV4SIK4"/>
<protein>
    <submittedName>
        <fullName evidence="1">Uncharacterized protein</fullName>
    </submittedName>
</protein>
<comment type="caution">
    <text evidence="1">The sequence shown here is derived from an EMBL/GenBank/DDBJ whole genome shotgun (WGS) entry which is preliminary data.</text>
</comment>
<evidence type="ECO:0000313" key="1">
    <source>
        <dbReference type="EMBL" id="GIY33179.1"/>
    </source>
</evidence>
<evidence type="ECO:0000313" key="2">
    <source>
        <dbReference type="Proteomes" id="UP001054945"/>
    </source>
</evidence>
<dbReference type="EMBL" id="BPLR01009603">
    <property type="protein sequence ID" value="GIY33179.1"/>
    <property type="molecule type" value="Genomic_DNA"/>
</dbReference>
<organism evidence="1 2">
    <name type="scientific">Caerostris extrusa</name>
    <name type="common">Bark spider</name>
    <name type="synonym">Caerostris bankana</name>
    <dbReference type="NCBI Taxonomy" id="172846"/>
    <lineage>
        <taxon>Eukaryota</taxon>
        <taxon>Metazoa</taxon>
        <taxon>Ecdysozoa</taxon>
        <taxon>Arthropoda</taxon>
        <taxon>Chelicerata</taxon>
        <taxon>Arachnida</taxon>
        <taxon>Araneae</taxon>
        <taxon>Araneomorphae</taxon>
        <taxon>Entelegynae</taxon>
        <taxon>Araneoidea</taxon>
        <taxon>Araneidae</taxon>
        <taxon>Caerostris</taxon>
    </lineage>
</organism>
<sequence length="92" mass="10264">MLCSLQAHLLFFFKKDVTNICWASYQNQICSSDTSKPLVQAPLSATHEDGVGDHEATVKMTKDTILQAVGVQKLNHAENPAIIREPLMHIHH</sequence>
<accession>A0AAV4SIK4</accession>
<name>A0AAV4SIK4_CAEEX</name>
<gene>
    <name evidence="1" type="ORF">CEXT_12171</name>
</gene>